<dbReference type="Proteomes" id="UP000028782">
    <property type="component" value="Chromosome"/>
</dbReference>
<dbReference type="GO" id="GO:0004602">
    <property type="term" value="F:glutathione peroxidase activity"/>
    <property type="evidence" value="ECO:0007669"/>
    <property type="project" value="TreeGrafter"/>
</dbReference>
<feature type="coiled-coil region" evidence="3">
    <location>
        <begin position="121"/>
        <end position="148"/>
    </location>
</feature>
<dbReference type="InterPro" id="IPR014440">
    <property type="entry name" value="HCCAis_GSTk"/>
</dbReference>
<dbReference type="Pfam" id="PF01323">
    <property type="entry name" value="DSBA"/>
    <property type="match status" value="1"/>
</dbReference>
<keyword evidence="3" id="KW-0175">Coiled coil</keyword>
<name>A0A076PJ16_COMTE</name>
<feature type="domain" description="DSBA-like thioredoxin" evidence="4">
    <location>
        <begin position="4"/>
        <end position="190"/>
    </location>
</feature>
<feature type="active site" description="Nucleophile" evidence="2">
    <location>
        <position position="12"/>
    </location>
</feature>
<proteinExistence type="inferred from homology"/>
<dbReference type="GO" id="GO:0018845">
    <property type="term" value="F:2-hydroxychromene-2-carboxylate isomerase activity"/>
    <property type="evidence" value="ECO:0007669"/>
    <property type="project" value="UniProtKB-UniRule"/>
</dbReference>
<gene>
    <name evidence="5" type="ORF">O987_02765</name>
</gene>
<dbReference type="InterPro" id="IPR001853">
    <property type="entry name" value="DSBA-like_thioredoxin_dom"/>
</dbReference>
<sequence length="211" mass="23651">MKHITCYLDFVSPYAWLALEQMPKALQGLSYHVDYRPVLLGALLQGNANPGPAGIPAKRLWTYRHVTWLGQALGVELQMPAQHPFKPLPLLRLALAHGRDGSINRFVAQAVMQHVWQGGHEANDAQRLQELRAQLKEQLRQEEDSAEVKQWLRGNTEQAQQAGVFGVPAWVVDGHVFWGLDALPMLRSYLEGNAWFDAQWQASAQVESGLG</sequence>
<comment type="similarity">
    <text evidence="1">Belongs to the GST superfamily. NadH family.</text>
</comment>
<protein>
    <recommendedName>
        <fullName evidence="1">2-hydroxychromene-2-carboxylate isomerase</fullName>
        <ecNumber evidence="1">5.99.1.4</ecNumber>
    </recommendedName>
</protein>
<evidence type="ECO:0000313" key="6">
    <source>
        <dbReference type="Proteomes" id="UP000028782"/>
    </source>
</evidence>
<keyword evidence="1" id="KW-0413">Isomerase</keyword>
<dbReference type="PANTHER" id="PTHR42943">
    <property type="entry name" value="GLUTATHIONE S-TRANSFERASE KAPPA"/>
    <property type="match status" value="1"/>
</dbReference>
<evidence type="ECO:0000259" key="4">
    <source>
        <dbReference type="Pfam" id="PF01323"/>
    </source>
</evidence>
<organism evidence="5 6">
    <name type="scientific">Comamonas testosteroni TK102</name>
    <dbReference type="NCBI Taxonomy" id="1392005"/>
    <lineage>
        <taxon>Bacteria</taxon>
        <taxon>Pseudomonadati</taxon>
        <taxon>Pseudomonadota</taxon>
        <taxon>Betaproteobacteria</taxon>
        <taxon>Burkholderiales</taxon>
        <taxon>Comamonadaceae</taxon>
        <taxon>Comamonas</taxon>
    </lineage>
</organism>
<dbReference type="InterPro" id="IPR051924">
    <property type="entry name" value="GST_Kappa/NadH"/>
</dbReference>
<dbReference type="PIRSF" id="PIRSF006386">
    <property type="entry name" value="HCCAis_GSTk"/>
    <property type="match status" value="1"/>
</dbReference>
<reference evidence="5 6" key="1">
    <citation type="journal article" date="2014" name="Genome Announc.">
        <title>Complete Genome Sequence of Polychlorinated Biphenyl Degrader Comamonas testosteroni TK102 (NBRC 109938).</title>
        <authorList>
            <person name="Fukuda K."/>
            <person name="Hosoyama A."/>
            <person name="Tsuchikane K."/>
            <person name="Ohji S."/>
            <person name="Yamazoe A."/>
            <person name="Fujita N."/>
            <person name="Shintani M."/>
            <person name="Kimbara K."/>
        </authorList>
    </citation>
    <scope>NUCLEOTIDE SEQUENCE [LARGE SCALE GENOMIC DNA]</scope>
    <source>
        <strain evidence="5">TK102</strain>
    </source>
</reference>
<evidence type="ECO:0000256" key="2">
    <source>
        <dbReference type="PIRSR" id="PIRSR006386-1"/>
    </source>
</evidence>
<dbReference type="PANTHER" id="PTHR42943:SF2">
    <property type="entry name" value="GLUTATHIONE S-TRANSFERASE KAPPA 1"/>
    <property type="match status" value="1"/>
</dbReference>
<dbReference type="SUPFAM" id="SSF52833">
    <property type="entry name" value="Thioredoxin-like"/>
    <property type="match status" value="1"/>
</dbReference>
<dbReference type="GO" id="GO:0006749">
    <property type="term" value="P:glutathione metabolic process"/>
    <property type="evidence" value="ECO:0007669"/>
    <property type="project" value="TreeGrafter"/>
</dbReference>
<dbReference type="GO" id="GO:0004364">
    <property type="term" value="F:glutathione transferase activity"/>
    <property type="evidence" value="ECO:0007669"/>
    <property type="project" value="TreeGrafter"/>
</dbReference>
<dbReference type="AlphaFoldDB" id="A0A076PJ16"/>
<accession>A0A076PJ16</accession>
<comment type="catalytic activity">
    <reaction evidence="1">
        <text>2-hydroxychromene-2-carboxylate = (3E)-4-(2-hydroxyphenyl)-2-oxobut-3-enoate</text>
        <dbReference type="Rhea" id="RHEA:27401"/>
        <dbReference type="ChEBI" id="CHEBI:59350"/>
        <dbReference type="ChEBI" id="CHEBI:59353"/>
        <dbReference type="EC" id="5.99.1.4"/>
    </reaction>
</comment>
<dbReference type="KEGG" id="ctes:O987_02765"/>
<evidence type="ECO:0000256" key="1">
    <source>
        <dbReference type="PIRNR" id="PIRNR006386"/>
    </source>
</evidence>
<dbReference type="Gene3D" id="3.40.30.10">
    <property type="entry name" value="Glutaredoxin"/>
    <property type="match status" value="1"/>
</dbReference>
<dbReference type="RefSeq" id="WP_003059051.1">
    <property type="nucleotide sequence ID" value="NZ_CP006704.1"/>
</dbReference>
<evidence type="ECO:0000313" key="5">
    <source>
        <dbReference type="EMBL" id="AIJ44721.1"/>
    </source>
</evidence>
<evidence type="ECO:0000256" key="3">
    <source>
        <dbReference type="SAM" id="Coils"/>
    </source>
</evidence>
<dbReference type="EMBL" id="CP006704">
    <property type="protein sequence ID" value="AIJ44721.1"/>
    <property type="molecule type" value="Genomic_DNA"/>
</dbReference>
<dbReference type="InterPro" id="IPR036249">
    <property type="entry name" value="Thioredoxin-like_sf"/>
</dbReference>
<dbReference type="EC" id="5.99.1.4" evidence="1"/>
<dbReference type="HOGENOM" id="CLU_069253_1_2_4"/>